<keyword evidence="2 6" id="KW-0489">Methyltransferase</keyword>
<keyword evidence="11" id="KW-1185">Reference proteome</keyword>
<organism evidence="8 10">
    <name type="scientific">Lactobacillus gigeriorum DSM 23908 = CRBIP 24.85</name>
    <dbReference type="NCBI Taxonomy" id="1423751"/>
    <lineage>
        <taxon>Bacteria</taxon>
        <taxon>Bacillati</taxon>
        <taxon>Bacillota</taxon>
        <taxon>Bacilli</taxon>
        <taxon>Lactobacillales</taxon>
        <taxon>Lactobacillaceae</taxon>
        <taxon>Lactobacillus</taxon>
    </lineage>
</organism>
<accession>I7LGP1</accession>
<dbReference type="GO" id="GO:0003723">
    <property type="term" value="F:RNA binding"/>
    <property type="evidence" value="ECO:0007669"/>
    <property type="project" value="UniProtKB-UniRule"/>
</dbReference>
<evidence type="ECO:0000256" key="5">
    <source>
        <dbReference type="ARBA" id="ARBA00022884"/>
    </source>
</evidence>
<dbReference type="PATRIC" id="fig|1423751.3.peg.671"/>
<reference evidence="9 11" key="2">
    <citation type="journal article" date="2015" name="Genome Announc.">
        <title>Expanding the biotechnology potential of lactobacilli through comparative genomics of 213 strains and associated genera.</title>
        <authorList>
            <person name="Sun Z."/>
            <person name="Harris H.M."/>
            <person name="McCann A."/>
            <person name="Guo C."/>
            <person name="Argimon S."/>
            <person name="Zhang W."/>
            <person name="Yang X."/>
            <person name="Jeffery I.B."/>
            <person name="Cooney J.C."/>
            <person name="Kagawa T.F."/>
            <person name="Liu W."/>
            <person name="Song Y."/>
            <person name="Salvetti E."/>
            <person name="Wrobel A."/>
            <person name="Rasinkangas P."/>
            <person name="Parkhill J."/>
            <person name="Rea M.C."/>
            <person name="O'Sullivan O."/>
            <person name="Ritari J."/>
            <person name="Douillard F.P."/>
            <person name="Paul Ross R."/>
            <person name="Yang R."/>
            <person name="Briner A.E."/>
            <person name="Felis G.E."/>
            <person name="de Vos W.M."/>
            <person name="Barrangou R."/>
            <person name="Klaenhammer T.R."/>
            <person name="Caufield P.W."/>
            <person name="Cui Y."/>
            <person name="Zhang H."/>
            <person name="O'Toole P.W."/>
        </authorList>
    </citation>
    <scope>NUCLEOTIDE SEQUENCE [LARGE SCALE GENOMIC DNA]</scope>
    <source>
        <strain evidence="9 11">DSM 23908</strain>
    </source>
</reference>
<dbReference type="RefSeq" id="WP_008474177.1">
    <property type="nucleotide sequence ID" value="NZ_AYZO01000002.1"/>
</dbReference>
<dbReference type="Pfam" id="PF17125">
    <property type="entry name" value="Methyltr_RsmF_N"/>
    <property type="match status" value="1"/>
</dbReference>
<feature type="domain" description="SAM-dependent MTase RsmB/NOP-type" evidence="7">
    <location>
        <begin position="1"/>
        <end position="298"/>
    </location>
</feature>
<evidence type="ECO:0000256" key="1">
    <source>
        <dbReference type="ARBA" id="ARBA00022490"/>
    </source>
</evidence>
<dbReference type="InterPro" id="IPR049560">
    <property type="entry name" value="MeTrfase_RsmB-F_NOP2_cat"/>
</dbReference>
<evidence type="ECO:0000256" key="3">
    <source>
        <dbReference type="ARBA" id="ARBA00022679"/>
    </source>
</evidence>
<dbReference type="Gene3D" id="3.40.50.150">
    <property type="entry name" value="Vaccinia Virus protein VP39"/>
    <property type="match status" value="1"/>
</dbReference>
<protein>
    <submittedName>
        <fullName evidence="9">NOL1 NOP2 sun family protein</fullName>
    </submittedName>
    <submittedName>
        <fullName evidence="8">NOL1/NOP2/sun family protein</fullName>
        <ecNumber evidence="8">2.1.1.-</ecNumber>
    </submittedName>
</protein>
<keyword evidence="1" id="KW-0963">Cytoplasm</keyword>
<keyword evidence="3 6" id="KW-0808">Transferase</keyword>
<dbReference type="InterPro" id="IPR027391">
    <property type="entry name" value="Nol1_Nop2_Fmu_2"/>
</dbReference>
<dbReference type="Gene3D" id="2.30.130.60">
    <property type="match status" value="1"/>
</dbReference>
<dbReference type="Pfam" id="PF01189">
    <property type="entry name" value="Methyltr_RsmB-F"/>
    <property type="match status" value="1"/>
</dbReference>
<evidence type="ECO:0000313" key="8">
    <source>
        <dbReference type="EMBL" id="CCI87838.1"/>
    </source>
</evidence>
<dbReference type="PRINTS" id="PR02008">
    <property type="entry name" value="RCMTFAMILY"/>
</dbReference>
<dbReference type="Proteomes" id="UP000009326">
    <property type="component" value="Unassembled WGS sequence"/>
</dbReference>
<keyword evidence="4 6" id="KW-0949">S-adenosyl-L-methionine</keyword>
<feature type="binding site" evidence="6">
    <location>
        <position position="128"/>
    </location>
    <ligand>
        <name>S-adenosyl-L-methionine</name>
        <dbReference type="ChEBI" id="CHEBI:59789"/>
    </ligand>
</feature>
<dbReference type="STRING" id="1423751.FC38_GL000648"/>
<dbReference type="EMBL" id="AYZO01000002">
    <property type="protein sequence ID" value="KRN14565.1"/>
    <property type="molecule type" value="Genomic_DNA"/>
</dbReference>
<evidence type="ECO:0000256" key="4">
    <source>
        <dbReference type="ARBA" id="ARBA00022691"/>
    </source>
</evidence>
<evidence type="ECO:0000313" key="10">
    <source>
        <dbReference type="Proteomes" id="UP000009326"/>
    </source>
</evidence>
<gene>
    <name evidence="8" type="ORF">BN52_00720</name>
    <name evidence="9" type="ORF">FC38_GL000648</name>
</gene>
<dbReference type="PANTHER" id="PTHR22807">
    <property type="entry name" value="NOP2 YEAST -RELATED NOL1/NOP2/FMU SUN DOMAIN-CONTAINING"/>
    <property type="match status" value="1"/>
</dbReference>
<dbReference type="PANTHER" id="PTHR22807:SF30">
    <property type="entry name" value="28S RRNA (CYTOSINE(4447)-C(5))-METHYLTRANSFERASE-RELATED"/>
    <property type="match status" value="1"/>
</dbReference>
<dbReference type="Proteomes" id="UP000051521">
    <property type="component" value="Unassembled WGS sequence"/>
</dbReference>
<dbReference type="Pfam" id="PF13636">
    <property type="entry name" value="Methyltranf_PUA"/>
    <property type="match status" value="1"/>
</dbReference>
<comment type="similarity">
    <text evidence="6">Belongs to the class I-like SAM-binding methyltransferase superfamily. RsmB/NOP family.</text>
</comment>
<evidence type="ECO:0000313" key="11">
    <source>
        <dbReference type="Proteomes" id="UP000051521"/>
    </source>
</evidence>
<dbReference type="CDD" id="cd02440">
    <property type="entry name" value="AdoMet_MTases"/>
    <property type="match status" value="1"/>
</dbReference>
<dbReference type="AlphaFoldDB" id="I7LGP1"/>
<feature type="binding site" evidence="6">
    <location>
        <position position="155"/>
    </location>
    <ligand>
        <name>S-adenosyl-L-methionine</name>
        <dbReference type="ChEBI" id="CHEBI:59789"/>
    </ligand>
</feature>
<evidence type="ECO:0000256" key="6">
    <source>
        <dbReference type="PROSITE-ProRule" id="PRU01023"/>
    </source>
</evidence>
<dbReference type="OrthoDB" id="9810297at2"/>
<dbReference type="EC" id="2.1.1.-" evidence="8"/>
<dbReference type="InterPro" id="IPR029063">
    <property type="entry name" value="SAM-dependent_MTases_sf"/>
</dbReference>
<keyword evidence="5 6" id="KW-0694">RNA-binding</keyword>
<feature type="binding site" evidence="6">
    <location>
        <position position="173"/>
    </location>
    <ligand>
        <name>S-adenosyl-L-methionine</name>
        <dbReference type="ChEBI" id="CHEBI:59789"/>
    </ligand>
</feature>
<dbReference type="GO" id="GO:0008173">
    <property type="term" value="F:RNA methyltransferase activity"/>
    <property type="evidence" value="ECO:0007669"/>
    <property type="project" value="InterPro"/>
</dbReference>
<dbReference type="InterPro" id="IPR023267">
    <property type="entry name" value="RCMT"/>
</dbReference>
<dbReference type="EMBL" id="CAKC01000093">
    <property type="protein sequence ID" value="CCI87838.1"/>
    <property type="molecule type" value="Genomic_DNA"/>
</dbReference>
<comment type="caution">
    <text evidence="8">The sequence shown here is derived from an EMBL/GenBank/DDBJ whole genome shotgun (WGS) entry which is preliminary data.</text>
</comment>
<sequence length="465" mass="52578">MVKLPEEFKNKYTHLLGQEESERLFSALNLPERKAYRINQLKIDTNISYDQSKPIPNLTASYYGEIDGTDPEWVGGSVYSQDPSAMFPATLANVQPGEKVLDLCAAPGGKTTKLGESLAGKGLLVANEISATRVKALRENLERWGIDNAVVTNNDSFALAKVFPEFFDTILVDAPCSGEGMFRKSEDAVNYWSQDYVMTCQARQKEILQEAMKMLKPGGKLVYSTCTFSPEEDEQIVAWLVAKYNLQIQKLPLENTTGISYGHPEWTEQKLSDLQNTLRFWPQNNLGEGQFLAVLKDQRKQEDTVLVSPKKQQRKRNNVGKGKLSKEEIDYVSKVIEKFNLPEQLSSWKTLALNSNDHIFIPALDPKRLKGLKIINNGLELGIMKKRRFEPGHQLAAVLSNLPQTETVELIDKKQYDSYLHGETLQISNKLNGFVLVSFQQKIFSFGKMTGNKQLKNFYPKGLRK</sequence>
<dbReference type="InterPro" id="IPR031340">
    <property type="entry name" value="RsmF_methylt_CI"/>
</dbReference>
<dbReference type="InterPro" id="IPR001678">
    <property type="entry name" value="MeTrfase_RsmB-F_NOP2_dom"/>
</dbReference>
<feature type="active site" description="Nucleophile" evidence="6">
    <location>
        <position position="226"/>
    </location>
</feature>
<dbReference type="GO" id="GO:0001510">
    <property type="term" value="P:RNA methylation"/>
    <property type="evidence" value="ECO:0007669"/>
    <property type="project" value="InterPro"/>
</dbReference>
<evidence type="ECO:0000259" key="7">
    <source>
        <dbReference type="PROSITE" id="PS51686"/>
    </source>
</evidence>
<reference evidence="8 10" key="1">
    <citation type="submission" date="2012-06" db="EMBL/GenBank/DDBJ databases">
        <title>Draft genome sequence of Lactobacillus gigeriorum CRBIP 24.85T, isolated from chicken crop.</title>
        <authorList>
            <person name="Cousin S."/>
            <person name="Ma L."/>
            <person name="Creno S."/>
            <person name="Clermont D."/>
            <person name="Loux V."/>
            <person name="Bizet C."/>
            <person name="Bouchier C."/>
        </authorList>
    </citation>
    <scope>NUCLEOTIDE SEQUENCE [LARGE SCALE GENOMIC DNA]</scope>
    <source>
        <strain evidence="10">CRBIP 24.85T</strain>
        <strain evidence="8">Type strain: CRBIP 24.85</strain>
    </source>
</reference>
<dbReference type="CDD" id="cd21147">
    <property type="entry name" value="RsmF_methylt_CTD1"/>
    <property type="match status" value="1"/>
</dbReference>
<dbReference type="InterPro" id="IPR031341">
    <property type="entry name" value="Methyltr_RsmF_N"/>
</dbReference>
<feature type="binding site" evidence="6">
    <location>
        <begin position="104"/>
        <end position="110"/>
    </location>
    <ligand>
        <name>S-adenosyl-L-methionine</name>
        <dbReference type="ChEBI" id="CHEBI:59789"/>
    </ligand>
</feature>
<dbReference type="Gene3D" id="3.30.70.1170">
    <property type="entry name" value="Sun protein, domain 3"/>
    <property type="match status" value="1"/>
</dbReference>
<dbReference type="Pfam" id="PF17126">
    <property type="entry name" value="RsmF_methylt_CI"/>
    <property type="match status" value="1"/>
</dbReference>
<proteinExistence type="inferred from homology"/>
<name>I7LGP1_9LACO</name>
<dbReference type="PROSITE" id="PS51686">
    <property type="entry name" value="SAM_MT_RSMB_NOP"/>
    <property type="match status" value="1"/>
</dbReference>
<evidence type="ECO:0000256" key="2">
    <source>
        <dbReference type="ARBA" id="ARBA00022603"/>
    </source>
</evidence>
<dbReference type="SUPFAM" id="SSF53335">
    <property type="entry name" value="S-adenosyl-L-methionine-dependent methyltransferases"/>
    <property type="match status" value="1"/>
</dbReference>
<evidence type="ECO:0000313" key="9">
    <source>
        <dbReference type="EMBL" id="KRN14565.1"/>
    </source>
</evidence>